<dbReference type="RefSeq" id="WP_376736761.1">
    <property type="nucleotide sequence ID" value="NZ_JAYMRS010000001.1"/>
</dbReference>
<keyword evidence="3" id="KW-1185">Reference proteome</keyword>
<dbReference type="InterPro" id="IPR011990">
    <property type="entry name" value="TPR-like_helical_dom_sf"/>
</dbReference>
<name>A0ABV5DQB0_9ACTN</name>
<evidence type="ECO:0000313" key="2">
    <source>
        <dbReference type="EMBL" id="MFB8766776.1"/>
    </source>
</evidence>
<dbReference type="EMBL" id="JAYMRS010000001">
    <property type="protein sequence ID" value="MFB8766776.1"/>
    <property type="molecule type" value="Genomic_DNA"/>
</dbReference>
<reference evidence="2 3" key="1">
    <citation type="submission" date="2024-01" db="EMBL/GenBank/DDBJ databases">
        <title>Genome mining of biosynthetic gene clusters to explore secondary metabolites of Streptomyces sp.</title>
        <authorList>
            <person name="Baig A."/>
            <person name="Ajitkumar Shintre N."/>
            <person name="Kumar H."/>
            <person name="Anbarasu A."/>
            <person name="Ramaiah S."/>
        </authorList>
    </citation>
    <scope>NUCLEOTIDE SEQUENCE [LARGE SCALE GENOMIC DNA]</scope>
    <source>
        <strain evidence="2 3">A01</strain>
    </source>
</reference>
<proteinExistence type="predicted"/>
<sequence>MKVPRAARAQLVRDAARIRADQQRRGASVPAITAQIVRDLPISPLEAWRLAYGWSRPHVVEAVADLYLSDGLAPPGLTTAMLCRWEHGHARPGFDYIHALARVYGVPPDRLGVPLPHRGLGWYGPLIPQPRQEPHMPPEYPELTAVADSISLHGADTTEELAEAALEFYTRRYSDFPPSVLAVEVARCRSLLITKTDGSDLHRVLGWMSALLGNLAHHTDDPAGALIHLSTAARLGTQVGDPTLVGWSLGAQSMVTMARERDAEALELADRALEFANDPLRRAQIIAWCRLRPLAGLDDHERLGTAVTEARRYMDLADREEPGRFGFDRAEFHHHLSEALLTTDTTAARTHAETSIALKRTGSPGWAAATTTHARALAASRDIDGAVALGMSVLEAVPEGSLRANTRQRMLRLVTEVGEGAAAHGLAEAVRSRRA</sequence>
<dbReference type="Gene3D" id="1.10.260.40">
    <property type="entry name" value="lambda repressor-like DNA-binding domains"/>
    <property type="match status" value="1"/>
</dbReference>
<dbReference type="InterPro" id="IPR010982">
    <property type="entry name" value="Lambda_DNA-bd_dom_sf"/>
</dbReference>
<gene>
    <name evidence="2" type="ORF">VSQ78_03610</name>
</gene>
<comment type="caution">
    <text evidence="2">The sequence shown here is derived from an EMBL/GenBank/DDBJ whole genome shotgun (WGS) entry which is preliminary data.</text>
</comment>
<evidence type="ECO:0000259" key="1">
    <source>
        <dbReference type="PROSITE" id="PS50943"/>
    </source>
</evidence>
<accession>A0ABV5DQB0</accession>
<dbReference type="SUPFAM" id="SSF47413">
    <property type="entry name" value="lambda repressor-like DNA-binding domains"/>
    <property type="match status" value="1"/>
</dbReference>
<dbReference type="Proteomes" id="UP001585053">
    <property type="component" value="Unassembled WGS sequence"/>
</dbReference>
<evidence type="ECO:0000313" key="3">
    <source>
        <dbReference type="Proteomes" id="UP001585053"/>
    </source>
</evidence>
<organism evidence="2 3">
    <name type="scientific">Nocardiopsis alba</name>
    <dbReference type="NCBI Taxonomy" id="53437"/>
    <lineage>
        <taxon>Bacteria</taxon>
        <taxon>Bacillati</taxon>
        <taxon>Actinomycetota</taxon>
        <taxon>Actinomycetes</taxon>
        <taxon>Streptosporangiales</taxon>
        <taxon>Nocardiopsidaceae</taxon>
        <taxon>Nocardiopsis</taxon>
    </lineage>
</organism>
<dbReference type="InterPro" id="IPR001387">
    <property type="entry name" value="Cro/C1-type_HTH"/>
</dbReference>
<protein>
    <submittedName>
        <fullName evidence="2">Helix-turn-helix transcriptional regulator</fullName>
    </submittedName>
</protein>
<feature type="domain" description="HTH cro/C1-type" evidence="1">
    <location>
        <begin position="76"/>
        <end position="111"/>
    </location>
</feature>
<dbReference type="CDD" id="cd00093">
    <property type="entry name" value="HTH_XRE"/>
    <property type="match status" value="1"/>
</dbReference>
<dbReference type="SUPFAM" id="SSF48452">
    <property type="entry name" value="TPR-like"/>
    <property type="match status" value="1"/>
</dbReference>
<dbReference type="PROSITE" id="PS50943">
    <property type="entry name" value="HTH_CROC1"/>
    <property type="match status" value="1"/>
</dbReference>